<protein>
    <submittedName>
        <fullName evidence="1">Uncharacterized protein</fullName>
    </submittedName>
</protein>
<dbReference type="EMBL" id="CANTFM010001049">
    <property type="protein sequence ID" value="CAI5734132.1"/>
    <property type="molecule type" value="Genomic_DNA"/>
</dbReference>
<sequence>MAHVGSTYEYCQVISAHSQEQEQLTATFPLSEQPFERLELTQTERRHFHTQATELLGYALKEYDEFVLIRHRQVDRLRWKLVKNHENMSVYRESRSYVFWFWRLRFWRFRFRRFRLLAGTSSDGAGTSYGMGPDS</sequence>
<proteinExistence type="predicted"/>
<comment type="caution">
    <text evidence="1">The sequence shown here is derived from an EMBL/GenBank/DDBJ whole genome shotgun (WGS) entry which is preliminary data.</text>
</comment>
<evidence type="ECO:0000313" key="1">
    <source>
        <dbReference type="EMBL" id="CAI5734132.1"/>
    </source>
</evidence>
<evidence type="ECO:0000313" key="2">
    <source>
        <dbReference type="Proteomes" id="UP001162029"/>
    </source>
</evidence>
<keyword evidence="2" id="KW-1185">Reference proteome</keyword>
<gene>
    <name evidence="1" type="ORF">PDE001_LOCUS5616</name>
</gene>
<reference evidence="1" key="1">
    <citation type="submission" date="2022-12" db="EMBL/GenBank/DDBJ databases">
        <authorList>
            <person name="Webb A."/>
        </authorList>
    </citation>
    <scope>NUCLEOTIDE SEQUENCE</scope>
    <source>
        <strain evidence="1">Pd1</strain>
    </source>
</reference>
<name>A0AAV0UAT5_9STRA</name>
<organism evidence="1 2">
    <name type="scientific">Peronospora destructor</name>
    <dbReference type="NCBI Taxonomy" id="86335"/>
    <lineage>
        <taxon>Eukaryota</taxon>
        <taxon>Sar</taxon>
        <taxon>Stramenopiles</taxon>
        <taxon>Oomycota</taxon>
        <taxon>Peronosporomycetes</taxon>
        <taxon>Peronosporales</taxon>
        <taxon>Peronosporaceae</taxon>
        <taxon>Peronospora</taxon>
    </lineage>
</organism>
<dbReference type="AlphaFoldDB" id="A0AAV0UAT5"/>
<dbReference type="Proteomes" id="UP001162029">
    <property type="component" value="Unassembled WGS sequence"/>
</dbReference>
<accession>A0AAV0UAT5</accession>